<name>A0A4R0P1A1_9SPHI</name>
<evidence type="ECO:0000313" key="1">
    <source>
        <dbReference type="EMBL" id="TCD10524.1"/>
    </source>
</evidence>
<dbReference type="OrthoDB" id="773333at2"/>
<keyword evidence="2" id="KW-1185">Reference proteome</keyword>
<evidence type="ECO:0000313" key="2">
    <source>
        <dbReference type="Proteomes" id="UP000291485"/>
    </source>
</evidence>
<sequence>MRTGIILTFNLVSQSGVIKDHNDQKIRFRMEGYFQNFKRFDVVQYEISMGNSGLVAVDVKMVRDKRGEKVNLCALSN</sequence>
<reference evidence="1 2" key="1">
    <citation type="submission" date="2019-02" db="EMBL/GenBank/DDBJ databases">
        <title>Pedobacter sp. RP-3-11 sp. nov., isolated from Arctic soil.</title>
        <authorList>
            <person name="Dahal R.H."/>
        </authorList>
    </citation>
    <scope>NUCLEOTIDE SEQUENCE [LARGE SCALE GENOMIC DNA]</scope>
    <source>
        <strain evidence="1 2">RP-3-11</strain>
    </source>
</reference>
<protein>
    <submittedName>
        <fullName evidence="1">Uncharacterized protein</fullName>
    </submittedName>
</protein>
<dbReference type="Proteomes" id="UP000291485">
    <property type="component" value="Unassembled WGS sequence"/>
</dbReference>
<proteinExistence type="predicted"/>
<comment type="caution">
    <text evidence="1">The sequence shown here is derived from an EMBL/GenBank/DDBJ whole genome shotgun (WGS) entry which is preliminary data.</text>
</comment>
<accession>A0A4R0P1A1</accession>
<dbReference type="AlphaFoldDB" id="A0A4R0P1A1"/>
<organism evidence="1 2">
    <name type="scientific">Pedobacter frigidisoli</name>
    <dbReference type="NCBI Taxonomy" id="2530455"/>
    <lineage>
        <taxon>Bacteria</taxon>
        <taxon>Pseudomonadati</taxon>
        <taxon>Bacteroidota</taxon>
        <taxon>Sphingobacteriia</taxon>
        <taxon>Sphingobacteriales</taxon>
        <taxon>Sphingobacteriaceae</taxon>
        <taxon>Pedobacter</taxon>
    </lineage>
</organism>
<gene>
    <name evidence="1" type="ORF">EZ449_09265</name>
</gene>
<dbReference type="EMBL" id="SJSN01000006">
    <property type="protein sequence ID" value="TCD10524.1"/>
    <property type="molecule type" value="Genomic_DNA"/>
</dbReference>